<dbReference type="PANTHER" id="PTHR47381">
    <property type="entry name" value="ALPHA/BETA-HYDROLASES SUPERFAMILY PROTEIN"/>
    <property type="match status" value="1"/>
</dbReference>
<name>A0A1Y5ID74_OSTTA</name>
<dbReference type="AlphaFoldDB" id="A0A1Y5ID74"/>
<dbReference type="PANTHER" id="PTHR47381:SF3">
    <property type="entry name" value="ALPHA_BETA-HYDROLASES SUPERFAMILY PROTEIN"/>
    <property type="match status" value="1"/>
</dbReference>
<accession>A0A1Y5ID74</accession>
<dbReference type="Proteomes" id="UP000195557">
    <property type="component" value="Unassembled WGS sequence"/>
</dbReference>
<organism evidence="2">
    <name type="scientific">Ostreococcus tauri</name>
    <name type="common">Marine green alga</name>
    <dbReference type="NCBI Taxonomy" id="70448"/>
    <lineage>
        <taxon>Eukaryota</taxon>
        <taxon>Viridiplantae</taxon>
        <taxon>Chlorophyta</taxon>
        <taxon>Mamiellophyceae</taxon>
        <taxon>Mamiellales</taxon>
        <taxon>Bathycoccaceae</taxon>
        <taxon>Ostreococcus</taxon>
    </lineage>
</organism>
<dbReference type="Gene3D" id="3.40.50.1820">
    <property type="entry name" value="alpha/beta hydrolase"/>
    <property type="match status" value="1"/>
</dbReference>
<gene>
    <name evidence="2" type="ORF">BE221DRAFT_146728</name>
</gene>
<evidence type="ECO:0000256" key="1">
    <source>
        <dbReference type="SAM" id="MobiDB-lite"/>
    </source>
</evidence>
<evidence type="ECO:0000313" key="2">
    <source>
        <dbReference type="EMBL" id="OUS45112.1"/>
    </source>
</evidence>
<feature type="compositionally biased region" description="Basic and acidic residues" evidence="1">
    <location>
        <begin position="426"/>
        <end position="480"/>
    </location>
</feature>
<dbReference type="InterPro" id="IPR029058">
    <property type="entry name" value="AB_hydrolase_fold"/>
</dbReference>
<evidence type="ECO:0008006" key="3">
    <source>
        <dbReference type="Google" id="ProtNLM"/>
    </source>
</evidence>
<feature type="region of interest" description="Disordered" evidence="1">
    <location>
        <begin position="426"/>
        <end position="515"/>
    </location>
</feature>
<proteinExistence type="predicted"/>
<sequence length="515" mass="58049">MRVVVVHMHATGSRKEAVESRLRAWTRRAWVDAAVSFDAPGHGERAIEGRTYGEVLARAYAHDGTRAYGDRPYVIDGAVDCLRVCRALGARNVLLTGESLGGMYAACAASGWSPAWGFKIVACAPMIGFSSFAYGLANDAWLPRAMSLPAALWLRVSDGEREVPTLEDARMFYARVCPEMVAGERDGDALLRRIRANGVHFCAVNGADDARNPCEGVREAFSCLVPVPDGVARPRCVIVTRKNVGHEITDDMRDVVDTFFANVLVDSREPARETFDDERWEVIANVAAFFPRASIHDKLKLWASEGVELASYLSEADREFLSNPEETTMTTEGVKNVERLIEATKSRLAEKYVSPNEISRDAKYVERARERALAVKAWEEHKTQESVEQEAKRIKEEARRVEMEAKRLEEAKQRVREHTTKDLNAKMEQAKRDEQERDRIERERIEAEEARKAKERERKEKGLAKARELLARKNSVKAELKSSATARIAAKKTTETESLLERLSRIKSRRTEGER</sequence>
<dbReference type="EMBL" id="KZ155791">
    <property type="protein sequence ID" value="OUS45112.1"/>
    <property type="molecule type" value="Genomic_DNA"/>
</dbReference>
<reference evidence="2" key="1">
    <citation type="submission" date="2017-04" db="EMBL/GenBank/DDBJ databases">
        <title>Population genomics of picophytoplankton unveils novel chromosome hypervariability.</title>
        <authorList>
            <consortium name="DOE Joint Genome Institute"/>
            <person name="Blanc-Mathieu R."/>
            <person name="Krasovec M."/>
            <person name="Hebrard M."/>
            <person name="Yau S."/>
            <person name="Desgranges E."/>
            <person name="Martin J."/>
            <person name="Schackwitz W."/>
            <person name="Kuo A."/>
            <person name="Salin G."/>
            <person name="Donnadieu C."/>
            <person name="Desdevises Y."/>
            <person name="Sanchez-Ferandin S."/>
            <person name="Moreau H."/>
            <person name="Rivals E."/>
            <person name="Grigoriev I.V."/>
            <person name="Grimsley N."/>
            <person name="Eyre-Walker A."/>
            <person name="Piganeau G."/>
        </authorList>
    </citation>
    <scope>NUCLEOTIDE SEQUENCE [LARGE SCALE GENOMIC DNA]</scope>
    <source>
        <strain evidence="2">RCC 1115</strain>
    </source>
</reference>
<protein>
    <recommendedName>
        <fullName evidence="3">Alpha/Beta hydrolase protein</fullName>
    </recommendedName>
</protein>
<dbReference type="SUPFAM" id="SSF53474">
    <property type="entry name" value="alpha/beta-Hydrolases"/>
    <property type="match status" value="1"/>
</dbReference>
<feature type="compositionally biased region" description="Basic and acidic residues" evidence="1">
    <location>
        <begin position="492"/>
        <end position="515"/>
    </location>
</feature>